<accession>A0A086Y1G6</accession>
<dbReference type="RefSeq" id="WP_036636169.1">
    <property type="nucleotide sequence ID" value="NZ_JFZB01000007.1"/>
</dbReference>
<evidence type="ECO:0000313" key="1">
    <source>
        <dbReference type="EMBL" id="KFI28116.1"/>
    </source>
</evidence>
<sequence>MTTNFALPFLTLPDEAVTLAHWMIGRVGEPPAPMGPVLDNWDYAADVEVRTSIRIDISDAAKMLAIPEEELKLAVVLKIGTGRGRFPRVMERVSTIPLDLHAAQPLDLEALVPGGKLSGRVYLRLDVVLAAPSLTQDSPLSPSRVGSRLWSREFSVELEDGGENRFPIEVVSFVKVFPGHPHVAAPWYLSWRPGGLAADFVGAVRLYVNSDHQGLAERVVDGDRLTLEAILGDVMVQMVGAVLDAEDLGDQLGDCEDGSVGAQISGWMELAFQGRSLEEVRGLRRSQPGNFHACLHAAADLGDME</sequence>
<dbReference type="eggNOG" id="ENOG502ZBBP">
    <property type="taxonomic scope" value="Bacteria"/>
</dbReference>
<gene>
    <name evidence="1" type="ORF">CG50_14520</name>
</gene>
<reference evidence="1 2" key="1">
    <citation type="submission" date="2014-03" db="EMBL/GenBank/DDBJ databases">
        <title>Genome of Paenirhodobacter enshiensis DW2-9.</title>
        <authorList>
            <person name="Wang D."/>
            <person name="Wang G."/>
        </authorList>
    </citation>
    <scope>NUCLEOTIDE SEQUENCE [LARGE SCALE GENOMIC DNA]</scope>
    <source>
        <strain evidence="1 2">DW2-9</strain>
    </source>
</reference>
<dbReference type="Proteomes" id="UP000028824">
    <property type="component" value="Unassembled WGS sequence"/>
</dbReference>
<evidence type="ECO:0000313" key="2">
    <source>
        <dbReference type="Proteomes" id="UP000028824"/>
    </source>
</evidence>
<name>A0A086Y1G6_9RHOB</name>
<dbReference type="OrthoDB" id="7768239at2"/>
<dbReference type="AlphaFoldDB" id="A0A086Y1G6"/>
<comment type="caution">
    <text evidence="1">The sequence shown here is derived from an EMBL/GenBank/DDBJ whole genome shotgun (WGS) entry which is preliminary data.</text>
</comment>
<protein>
    <submittedName>
        <fullName evidence="1">Uncharacterized protein</fullName>
    </submittedName>
</protein>
<keyword evidence="2" id="KW-1185">Reference proteome</keyword>
<dbReference type="EMBL" id="JFZB01000007">
    <property type="protein sequence ID" value="KFI28116.1"/>
    <property type="molecule type" value="Genomic_DNA"/>
</dbReference>
<proteinExistence type="predicted"/>
<organism evidence="1 2">
    <name type="scientific">Paenirhodobacter enshiensis</name>
    <dbReference type="NCBI Taxonomy" id="1105367"/>
    <lineage>
        <taxon>Bacteria</taxon>
        <taxon>Pseudomonadati</taxon>
        <taxon>Pseudomonadota</taxon>
        <taxon>Alphaproteobacteria</taxon>
        <taxon>Rhodobacterales</taxon>
        <taxon>Rhodobacter group</taxon>
        <taxon>Paenirhodobacter</taxon>
    </lineage>
</organism>